<dbReference type="GO" id="GO:0005666">
    <property type="term" value="C:RNA polymerase III complex"/>
    <property type="evidence" value="ECO:0007669"/>
    <property type="project" value="InterPro"/>
</dbReference>
<dbReference type="AlphaFoldDB" id="A0A2G5VFI8"/>
<evidence type="ECO:0000313" key="7">
    <source>
        <dbReference type="Proteomes" id="UP000230233"/>
    </source>
</evidence>
<dbReference type="PANTHER" id="PTHR13408:SF0">
    <property type="entry name" value="DNA-DIRECTED RNA POLYMERASE III SUBUNIT RPC4"/>
    <property type="match status" value="1"/>
</dbReference>
<feature type="region of interest" description="Disordered" evidence="5">
    <location>
        <begin position="1"/>
        <end position="108"/>
    </location>
</feature>
<dbReference type="Proteomes" id="UP000230233">
    <property type="component" value="Chromosome I"/>
</dbReference>
<dbReference type="InterPro" id="IPR007811">
    <property type="entry name" value="RPC4"/>
</dbReference>
<proteinExistence type="predicted"/>
<organism evidence="6 7">
    <name type="scientific">Caenorhabditis nigoni</name>
    <dbReference type="NCBI Taxonomy" id="1611254"/>
    <lineage>
        <taxon>Eukaryota</taxon>
        <taxon>Metazoa</taxon>
        <taxon>Ecdysozoa</taxon>
        <taxon>Nematoda</taxon>
        <taxon>Chromadorea</taxon>
        <taxon>Rhabditida</taxon>
        <taxon>Rhabditina</taxon>
        <taxon>Rhabditomorpha</taxon>
        <taxon>Rhabditoidea</taxon>
        <taxon>Rhabditidae</taxon>
        <taxon>Peloderinae</taxon>
        <taxon>Caenorhabditis</taxon>
    </lineage>
</organism>
<evidence type="ECO:0000256" key="4">
    <source>
        <dbReference type="ARBA" id="ARBA00023242"/>
    </source>
</evidence>
<keyword evidence="3" id="KW-0804">Transcription</keyword>
<keyword evidence="7" id="KW-1185">Reference proteome</keyword>
<feature type="compositionally biased region" description="Basic and acidic residues" evidence="5">
    <location>
        <begin position="86"/>
        <end position="108"/>
    </location>
</feature>
<reference evidence="7" key="1">
    <citation type="submission" date="2017-10" db="EMBL/GenBank/DDBJ databases">
        <title>Rapid genome shrinkage in a self-fertile nematode reveals novel sperm competition proteins.</title>
        <authorList>
            <person name="Yin D."/>
            <person name="Schwarz E.M."/>
            <person name="Thomas C.G."/>
            <person name="Felde R.L."/>
            <person name="Korf I.F."/>
            <person name="Cutter A.D."/>
            <person name="Schartner C.M."/>
            <person name="Ralston E.J."/>
            <person name="Meyer B.J."/>
            <person name="Haag E.S."/>
        </authorList>
    </citation>
    <scope>NUCLEOTIDE SEQUENCE [LARGE SCALE GENOMIC DNA]</scope>
    <source>
        <strain evidence="7">JU1422</strain>
    </source>
</reference>
<evidence type="ECO:0000256" key="3">
    <source>
        <dbReference type="ARBA" id="ARBA00023163"/>
    </source>
</evidence>
<gene>
    <name evidence="6" type="primary">Cni-F26E4.4</name>
    <name evidence="6" type="synonym">Cnig_chr_I.g1377</name>
    <name evidence="6" type="ORF">B9Z55_001377</name>
</gene>
<dbReference type="EMBL" id="PDUG01000001">
    <property type="protein sequence ID" value="PIC50502.1"/>
    <property type="molecule type" value="Genomic_DNA"/>
</dbReference>
<evidence type="ECO:0000256" key="5">
    <source>
        <dbReference type="SAM" id="MobiDB-lite"/>
    </source>
</evidence>
<dbReference type="OrthoDB" id="5836119at2759"/>
<feature type="compositionally biased region" description="Basic and acidic residues" evidence="5">
    <location>
        <begin position="70"/>
        <end position="79"/>
    </location>
</feature>
<name>A0A2G5VFI8_9PELO</name>
<evidence type="ECO:0000313" key="6">
    <source>
        <dbReference type="EMBL" id="PIC50502.1"/>
    </source>
</evidence>
<keyword evidence="4" id="KW-0539">Nucleus</keyword>
<keyword evidence="2" id="KW-0240">DNA-directed RNA polymerase</keyword>
<feature type="compositionally biased region" description="Gly residues" evidence="5">
    <location>
        <begin position="35"/>
        <end position="48"/>
    </location>
</feature>
<evidence type="ECO:0000256" key="2">
    <source>
        <dbReference type="ARBA" id="ARBA00022478"/>
    </source>
</evidence>
<dbReference type="STRING" id="1611254.A0A2G5VFI8"/>
<dbReference type="GO" id="GO:0042797">
    <property type="term" value="P:tRNA transcription by RNA polymerase III"/>
    <property type="evidence" value="ECO:0007669"/>
    <property type="project" value="TreeGrafter"/>
</dbReference>
<protein>
    <submittedName>
        <fullName evidence="6">Uncharacterized protein</fullName>
    </submittedName>
</protein>
<comment type="subcellular location">
    <subcellularLocation>
        <location evidence="1">Nucleus</location>
    </subcellularLocation>
</comment>
<dbReference type="GO" id="GO:0003677">
    <property type="term" value="F:DNA binding"/>
    <property type="evidence" value="ECO:0007669"/>
    <property type="project" value="InterPro"/>
</dbReference>
<comment type="caution">
    <text evidence="6">The sequence shown here is derived from an EMBL/GenBank/DDBJ whole genome shotgun (WGS) entry which is preliminary data.</text>
</comment>
<evidence type="ECO:0000256" key="1">
    <source>
        <dbReference type="ARBA" id="ARBA00004123"/>
    </source>
</evidence>
<accession>A0A2G5VFI8</accession>
<dbReference type="PANTHER" id="PTHR13408">
    <property type="entry name" value="DNA-DIRECTED RNA POLYMERASE III"/>
    <property type="match status" value="1"/>
</dbReference>
<sequence>MSKPGRPNLSLAGKREAPVQQKQTRGGASNRVAGRGRGGRGGRGGAGGRQRPEIIQTGGVFSHGLGGEFPTKKRDKDYDASQFAYKQRDKESGDPSTSDEKKEEIKVEGKASFEGYDALWRSDDEGDEAELRALHPKGQFVSDLRRGHVMPVVLPVDDQSQFLNIINKSARLSLEEDNEIIEEEKKPSQNAVDNTAQKRTAQQLITMLESSTTDLLHLQLPSVVGAICNNIEANVEIPMEVDDPDSEIPTGIPTAPAPPSGLPQSQRIGKLQVTKKGRLILQIGGHSIDITTKPISGKQQGTVLLEVDPAADQVQAPSPFAQPSTIENSLYHLGNVKHNLVGSMAWGGLSEKMEEEEEERKKLKKTTIEDGDVTITDGDREKIESLEKEQAKWAVMAAKWASGLSTS</sequence>